<sequence length="393" mass="41302">MNEPRPGFKTSTRMPFPPARVAVSLLFLMNGFLIGSWAPKIPEFAERLDLTESRLGMMLFVFGVGSLVMMPIAGGQLARFGTRRVCQVTTLLFLPALLAVTYANSLTSAVVALFLFGGLTGAMDVAMNANAVEVERSMAKSIMSSCHAFWSLGGLIGAGLGGYLIATLGVVLHALIATALAAMAVLLAWPKIMTDQPHAEDDAPKARLPRTLLPWLIGIVALFGMVPEGAVLDWGAIYLRDELAAPLSHSGLAFAAFALTMAIMRFAGDWVRDRLGAVRTLRICAAFSLVGLLMAGLAPNTVVALIGFALTGIGLSNVVPIAFSAGGNLPGLARGVGLSVVTTFGYAGILFAPSLIGFIAEHSSLSAVYTGLAACIIVIFAFSHLARYADRET</sequence>
<dbReference type="InterPro" id="IPR011701">
    <property type="entry name" value="MFS"/>
</dbReference>
<feature type="transmembrane region" description="Helical" evidence="5">
    <location>
        <begin position="85"/>
        <end position="103"/>
    </location>
</feature>
<feature type="transmembrane region" description="Helical" evidence="5">
    <location>
        <begin position="366"/>
        <end position="386"/>
    </location>
</feature>
<proteinExistence type="predicted"/>
<name>A0ABS4E526_9HYPH</name>
<feature type="transmembrane region" description="Helical" evidence="5">
    <location>
        <begin position="211"/>
        <end position="227"/>
    </location>
</feature>
<feature type="transmembrane region" description="Helical" evidence="5">
    <location>
        <begin position="109"/>
        <end position="127"/>
    </location>
</feature>
<evidence type="ECO:0000313" key="7">
    <source>
        <dbReference type="EMBL" id="MBP1853053.1"/>
    </source>
</evidence>
<organism evidence="7 8">
    <name type="scientific">Rhizobium halophytocola</name>
    <dbReference type="NCBI Taxonomy" id="735519"/>
    <lineage>
        <taxon>Bacteria</taxon>
        <taxon>Pseudomonadati</taxon>
        <taxon>Pseudomonadota</taxon>
        <taxon>Alphaproteobacteria</taxon>
        <taxon>Hyphomicrobiales</taxon>
        <taxon>Rhizobiaceae</taxon>
        <taxon>Rhizobium/Agrobacterium group</taxon>
        <taxon>Rhizobium</taxon>
    </lineage>
</organism>
<reference evidence="7 8" key="1">
    <citation type="submission" date="2021-03" db="EMBL/GenBank/DDBJ databases">
        <title>Genomic Encyclopedia of Type Strains, Phase IV (KMG-IV): sequencing the most valuable type-strain genomes for metagenomic binning, comparative biology and taxonomic classification.</title>
        <authorList>
            <person name="Goeker M."/>
        </authorList>
    </citation>
    <scope>NUCLEOTIDE SEQUENCE [LARGE SCALE GENOMIC DNA]</scope>
    <source>
        <strain evidence="7 8">DSM 21600</strain>
    </source>
</reference>
<dbReference type="RefSeq" id="WP_209948467.1">
    <property type="nucleotide sequence ID" value="NZ_JBHSME010000013.1"/>
</dbReference>
<dbReference type="SUPFAM" id="SSF103473">
    <property type="entry name" value="MFS general substrate transporter"/>
    <property type="match status" value="1"/>
</dbReference>
<feature type="transmembrane region" description="Helical" evidence="5">
    <location>
        <begin position="172"/>
        <end position="190"/>
    </location>
</feature>
<evidence type="ECO:0000256" key="1">
    <source>
        <dbReference type="ARBA" id="ARBA00004141"/>
    </source>
</evidence>
<keyword evidence="4 5" id="KW-0472">Membrane</keyword>
<evidence type="ECO:0000256" key="2">
    <source>
        <dbReference type="ARBA" id="ARBA00022692"/>
    </source>
</evidence>
<evidence type="ECO:0000256" key="4">
    <source>
        <dbReference type="ARBA" id="ARBA00023136"/>
    </source>
</evidence>
<dbReference type="PROSITE" id="PS50850">
    <property type="entry name" value="MFS"/>
    <property type="match status" value="1"/>
</dbReference>
<dbReference type="CDD" id="cd17393">
    <property type="entry name" value="MFS_MosC_like"/>
    <property type="match status" value="1"/>
</dbReference>
<dbReference type="PANTHER" id="PTHR23514">
    <property type="entry name" value="BYPASS OF STOP CODON PROTEIN 6"/>
    <property type="match status" value="1"/>
</dbReference>
<keyword evidence="2 5" id="KW-0812">Transmembrane</keyword>
<feature type="domain" description="Major facilitator superfamily (MFS) profile" evidence="6">
    <location>
        <begin position="19"/>
        <end position="391"/>
    </location>
</feature>
<dbReference type="Gene3D" id="1.20.1250.20">
    <property type="entry name" value="MFS general substrate transporter like domains"/>
    <property type="match status" value="2"/>
</dbReference>
<feature type="transmembrane region" description="Helical" evidence="5">
    <location>
        <begin position="21"/>
        <end position="38"/>
    </location>
</feature>
<feature type="transmembrane region" description="Helical" evidence="5">
    <location>
        <begin position="335"/>
        <end position="360"/>
    </location>
</feature>
<evidence type="ECO:0000313" key="8">
    <source>
        <dbReference type="Proteomes" id="UP000759443"/>
    </source>
</evidence>
<dbReference type="PANTHER" id="PTHR23514:SF13">
    <property type="entry name" value="INNER MEMBRANE PROTEIN YBJJ"/>
    <property type="match status" value="1"/>
</dbReference>
<dbReference type="Proteomes" id="UP000759443">
    <property type="component" value="Unassembled WGS sequence"/>
</dbReference>
<protein>
    <submittedName>
        <fullName evidence="7">MFS family permease</fullName>
    </submittedName>
</protein>
<dbReference type="InterPro" id="IPR051788">
    <property type="entry name" value="MFS_Transporter"/>
</dbReference>
<keyword evidence="8" id="KW-1185">Reference proteome</keyword>
<feature type="transmembrane region" description="Helical" evidence="5">
    <location>
        <begin position="304"/>
        <end position="323"/>
    </location>
</feature>
<feature type="transmembrane region" description="Helical" evidence="5">
    <location>
        <begin position="58"/>
        <end position="78"/>
    </location>
</feature>
<dbReference type="EMBL" id="JAGGJU010000014">
    <property type="protein sequence ID" value="MBP1853053.1"/>
    <property type="molecule type" value="Genomic_DNA"/>
</dbReference>
<dbReference type="Pfam" id="PF07690">
    <property type="entry name" value="MFS_1"/>
    <property type="match status" value="2"/>
</dbReference>
<gene>
    <name evidence="7" type="ORF">J2Z17_004512</name>
</gene>
<comment type="caution">
    <text evidence="7">The sequence shown here is derived from an EMBL/GenBank/DDBJ whole genome shotgun (WGS) entry which is preliminary data.</text>
</comment>
<keyword evidence="3 5" id="KW-1133">Transmembrane helix</keyword>
<evidence type="ECO:0000259" key="6">
    <source>
        <dbReference type="PROSITE" id="PS50850"/>
    </source>
</evidence>
<accession>A0ABS4E526</accession>
<dbReference type="InterPro" id="IPR036259">
    <property type="entry name" value="MFS_trans_sf"/>
</dbReference>
<feature type="transmembrane region" description="Helical" evidence="5">
    <location>
        <begin position="148"/>
        <end position="166"/>
    </location>
</feature>
<feature type="transmembrane region" description="Helical" evidence="5">
    <location>
        <begin position="247"/>
        <end position="268"/>
    </location>
</feature>
<feature type="transmembrane region" description="Helical" evidence="5">
    <location>
        <begin position="280"/>
        <end position="298"/>
    </location>
</feature>
<comment type="subcellular location">
    <subcellularLocation>
        <location evidence="1">Membrane</location>
        <topology evidence="1">Multi-pass membrane protein</topology>
    </subcellularLocation>
</comment>
<evidence type="ECO:0000256" key="3">
    <source>
        <dbReference type="ARBA" id="ARBA00022989"/>
    </source>
</evidence>
<dbReference type="InterPro" id="IPR020846">
    <property type="entry name" value="MFS_dom"/>
</dbReference>
<evidence type="ECO:0000256" key="5">
    <source>
        <dbReference type="SAM" id="Phobius"/>
    </source>
</evidence>